<proteinExistence type="predicted"/>
<evidence type="ECO:0000313" key="1">
    <source>
        <dbReference type="EMBL" id="BAL56334.1"/>
    </source>
</evidence>
<reference evidence="1" key="2">
    <citation type="journal article" date="2012" name="PLoS ONE">
        <title>A Deeply Branching Thermophilic Bacterium with an Ancient Acetyl-CoA Pathway Dominates a Subsurface Ecosystem.</title>
        <authorList>
            <person name="Takami H."/>
            <person name="Noguchi H."/>
            <person name="Takaki Y."/>
            <person name="Uchiyama I."/>
            <person name="Toyoda A."/>
            <person name="Nishi S."/>
            <person name="Chee G.-J."/>
            <person name="Arai W."/>
            <person name="Nunoura T."/>
            <person name="Itoh T."/>
            <person name="Hattori M."/>
            <person name="Takai K."/>
        </authorList>
    </citation>
    <scope>NUCLEOTIDE SEQUENCE</scope>
</reference>
<dbReference type="EMBL" id="AP011743">
    <property type="protein sequence ID" value="BAL56334.1"/>
    <property type="molecule type" value="Genomic_DNA"/>
</dbReference>
<name>H5SJJ8_9BACT</name>
<protein>
    <submittedName>
        <fullName evidence="1">Uncharacterized protein</fullName>
    </submittedName>
</protein>
<reference evidence="1" key="1">
    <citation type="journal article" date="2005" name="Environ. Microbiol.">
        <title>Genetic and functional properties of uncultivated thermophilic crenarchaeotes from a subsurface gold mine as revealed by analysis of genome fragments.</title>
        <authorList>
            <person name="Nunoura T."/>
            <person name="Hirayama H."/>
            <person name="Takami H."/>
            <person name="Oida H."/>
            <person name="Nishi S."/>
            <person name="Shimamura S."/>
            <person name="Suzuki Y."/>
            <person name="Inagaki F."/>
            <person name="Takai K."/>
            <person name="Nealson K.H."/>
            <person name="Horikoshi K."/>
        </authorList>
    </citation>
    <scope>NUCLEOTIDE SEQUENCE</scope>
</reference>
<gene>
    <name evidence="1" type="ORF">HGMM_F36B04C37</name>
</gene>
<dbReference type="AlphaFoldDB" id="H5SJJ8"/>
<organism evidence="1">
    <name type="scientific">uncultured Acetothermia bacterium</name>
    <dbReference type="NCBI Taxonomy" id="236499"/>
    <lineage>
        <taxon>Bacteria</taxon>
        <taxon>Candidatus Bipolaricaulota</taxon>
        <taxon>environmental samples</taxon>
    </lineage>
</organism>
<accession>H5SJJ8</accession>
<sequence length="120" mass="13906">MRLRKLFQTLLRAGLGLREFFNALFRARLSLGQLVDSSRQLLYRGIGTGLRLRKLFQTLLRAGLGLREFFNALFRARLSLGQFLKTLLRVRLSLRKLRDCLCEPIKVFAGDPNLFETVIH</sequence>